<proteinExistence type="predicted"/>
<name>A0A2L2TQI7_9HYPO</name>
<dbReference type="RefSeq" id="XP_025585545.1">
    <property type="nucleotide sequence ID" value="XM_025734772.2"/>
</dbReference>
<sequence>MSQDAATHLSNIAKANGIEVPSTPRDKTKVDPFSLFERVLQRPSGAELAANTERLSALAKDFRQKQKAIQRQKRKEQGMNLVIMGCPILFVAGLWYWFLCKEWT</sequence>
<feature type="transmembrane region" description="Helical" evidence="1">
    <location>
        <begin position="79"/>
        <end position="98"/>
    </location>
</feature>
<keyword evidence="1" id="KW-0472">Membrane</keyword>
<organism evidence="2 3">
    <name type="scientific">Fusarium venenatum</name>
    <dbReference type="NCBI Taxonomy" id="56646"/>
    <lineage>
        <taxon>Eukaryota</taxon>
        <taxon>Fungi</taxon>
        <taxon>Dikarya</taxon>
        <taxon>Ascomycota</taxon>
        <taxon>Pezizomycotina</taxon>
        <taxon>Sordariomycetes</taxon>
        <taxon>Hypocreomycetidae</taxon>
        <taxon>Hypocreales</taxon>
        <taxon>Nectriaceae</taxon>
        <taxon>Fusarium</taxon>
    </lineage>
</organism>
<evidence type="ECO:0000313" key="2">
    <source>
        <dbReference type="EMBL" id="CEI61825.1"/>
    </source>
</evidence>
<dbReference type="Proteomes" id="UP000245910">
    <property type="component" value="Chromosome II"/>
</dbReference>
<accession>A0A2L2TQI7</accession>
<keyword evidence="1" id="KW-0812">Transmembrane</keyword>
<dbReference type="GeneID" id="37257900"/>
<keyword evidence="3" id="KW-1185">Reference proteome</keyword>
<dbReference type="AlphaFoldDB" id="A0A2L2TQI7"/>
<protein>
    <submittedName>
        <fullName evidence="2">Uncharacterized protein</fullName>
    </submittedName>
</protein>
<keyword evidence="1" id="KW-1133">Transmembrane helix</keyword>
<dbReference type="EMBL" id="LN649230">
    <property type="protein sequence ID" value="CEI61825.1"/>
    <property type="molecule type" value="Genomic_DNA"/>
</dbReference>
<dbReference type="KEGG" id="fvn:FVRRES_06261"/>
<evidence type="ECO:0000256" key="1">
    <source>
        <dbReference type="SAM" id="Phobius"/>
    </source>
</evidence>
<reference evidence="3" key="1">
    <citation type="submission" date="2014-10" db="EMBL/GenBank/DDBJ databases">
        <authorList>
            <person name="King R."/>
        </authorList>
    </citation>
    <scope>NUCLEOTIDE SEQUENCE [LARGE SCALE GENOMIC DNA]</scope>
    <source>
        <strain evidence="3">A3/5</strain>
    </source>
</reference>
<evidence type="ECO:0000313" key="3">
    <source>
        <dbReference type="Proteomes" id="UP000245910"/>
    </source>
</evidence>